<reference evidence="17 18" key="1">
    <citation type="submission" date="2018-07" db="EMBL/GenBank/DDBJ databases">
        <title>A high quality draft genome assembly of the barn swallow (H. rustica rustica).</title>
        <authorList>
            <person name="Formenti G."/>
            <person name="Chiara M."/>
            <person name="Poveda L."/>
            <person name="Francoijs K.-J."/>
            <person name="Bonisoli-Alquati A."/>
            <person name="Canova L."/>
            <person name="Gianfranceschi L."/>
            <person name="Horner D.S."/>
            <person name="Saino N."/>
        </authorList>
    </citation>
    <scope>NUCLEOTIDE SEQUENCE [LARGE SCALE GENOMIC DNA]</scope>
    <source>
        <strain evidence="17">Chelidonia</strain>
        <tissue evidence="17">Blood</tissue>
    </source>
</reference>
<keyword evidence="4 15" id="KW-0812">Transmembrane</keyword>
<evidence type="ECO:0000259" key="16">
    <source>
        <dbReference type="PROSITE" id="PS50268"/>
    </source>
</evidence>
<keyword evidence="3" id="KW-1003">Cell membrane</keyword>
<keyword evidence="6" id="KW-0732">Signal</keyword>
<organism evidence="17 18">
    <name type="scientific">Hirundo rustica rustica</name>
    <dbReference type="NCBI Taxonomy" id="333673"/>
    <lineage>
        <taxon>Eukaryota</taxon>
        <taxon>Metazoa</taxon>
        <taxon>Chordata</taxon>
        <taxon>Craniata</taxon>
        <taxon>Vertebrata</taxon>
        <taxon>Euteleostomi</taxon>
        <taxon>Archelosauria</taxon>
        <taxon>Archosauria</taxon>
        <taxon>Dinosauria</taxon>
        <taxon>Saurischia</taxon>
        <taxon>Theropoda</taxon>
        <taxon>Coelurosauria</taxon>
        <taxon>Aves</taxon>
        <taxon>Neognathae</taxon>
        <taxon>Neoaves</taxon>
        <taxon>Telluraves</taxon>
        <taxon>Australaves</taxon>
        <taxon>Passeriformes</taxon>
        <taxon>Sylvioidea</taxon>
        <taxon>Hirundinidae</taxon>
        <taxon>Hirundo</taxon>
    </lineage>
</organism>
<dbReference type="Pfam" id="PF16184">
    <property type="entry name" value="Cadherin_3"/>
    <property type="match status" value="10"/>
</dbReference>
<dbReference type="InterPro" id="IPR000742">
    <property type="entry name" value="EGF"/>
</dbReference>
<feature type="repeat" description="CSPG" evidence="13">
    <location>
        <begin position="1777"/>
        <end position="1874"/>
    </location>
</feature>
<comment type="similarity">
    <text evidence="2">Belongs to the FRAS1 family.</text>
</comment>
<feature type="repeat" description="CSPG" evidence="13">
    <location>
        <begin position="1046"/>
        <end position="1146"/>
    </location>
</feature>
<evidence type="ECO:0000256" key="3">
    <source>
        <dbReference type="ARBA" id="ARBA00022475"/>
    </source>
</evidence>
<comment type="subcellular location">
    <subcellularLocation>
        <location evidence="1">Cell membrane</location>
        <topology evidence="1">Single-pass type I membrane protein</topology>
    </subcellularLocation>
</comment>
<keyword evidence="8 12" id="KW-0106">Calcium</keyword>
<dbReference type="GO" id="GO:0009653">
    <property type="term" value="P:anatomical structure morphogenesis"/>
    <property type="evidence" value="ECO:0007669"/>
    <property type="project" value="TreeGrafter"/>
</dbReference>
<dbReference type="Gene3D" id="2.10.220.10">
    <property type="entry name" value="Hormone Receptor, Insulin-like Growth Factor Receptor 1, Chain A, domain 2"/>
    <property type="match status" value="5"/>
</dbReference>
<feature type="repeat" description="CSPG" evidence="13">
    <location>
        <begin position="1649"/>
        <end position="1742"/>
    </location>
</feature>
<dbReference type="Pfam" id="PF03160">
    <property type="entry name" value="Calx-beta"/>
    <property type="match status" value="3"/>
</dbReference>
<feature type="repeat" description="CSPG" evidence="13">
    <location>
        <begin position="1416"/>
        <end position="1515"/>
    </location>
</feature>
<dbReference type="FunFam" id="2.60.40.2030:FF:000003">
    <property type="entry name" value="Fraser extracellular matrix complex subunit 1"/>
    <property type="match status" value="1"/>
</dbReference>
<dbReference type="GO" id="GO:0048513">
    <property type="term" value="P:animal organ development"/>
    <property type="evidence" value="ECO:0007669"/>
    <property type="project" value="UniProtKB-ARBA"/>
</dbReference>
<dbReference type="InterPro" id="IPR006212">
    <property type="entry name" value="Furin_repeat"/>
</dbReference>
<dbReference type="GO" id="GO:0005886">
    <property type="term" value="C:plasma membrane"/>
    <property type="evidence" value="ECO:0007669"/>
    <property type="project" value="UniProtKB-SubCell"/>
</dbReference>
<name>A0A3M0KS76_HIRRU</name>
<keyword evidence="5" id="KW-0479">Metal-binding</keyword>
<feature type="repeat" description="CSPG" evidence="13">
    <location>
        <begin position="517"/>
        <end position="617"/>
    </location>
</feature>
<dbReference type="SMART" id="SM00181">
    <property type="entry name" value="EGF"/>
    <property type="match status" value="6"/>
</dbReference>
<evidence type="ECO:0000256" key="15">
    <source>
        <dbReference type="SAM" id="Phobius"/>
    </source>
</evidence>
<evidence type="ECO:0000256" key="14">
    <source>
        <dbReference type="SAM" id="MobiDB-lite"/>
    </source>
</evidence>
<dbReference type="FunFam" id="2.60.40.2030:FF:000006">
    <property type="entry name" value="Fraser extracellular matrix complex subunit 1"/>
    <property type="match status" value="1"/>
</dbReference>
<dbReference type="InterPro" id="IPR039005">
    <property type="entry name" value="CSPG_rpt"/>
</dbReference>
<feature type="repeat" description="CSPG" evidence="13">
    <location>
        <begin position="930"/>
        <end position="1025"/>
    </location>
</feature>
<feature type="transmembrane region" description="Helical" evidence="15">
    <location>
        <begin position="3242"/>
        <end position="3263"/>
    </location>
</feature>
<dbReference type="SMART" id="SM00237">
    <property type="entry name" value="Calx_beta"/>
    <property type="match status" value="5"/>
</dbReference>
<keyword evidence="11" id="KW-0325">Glycoprotein</keyword>
<evidence type="ECO:0000256" key="12">
    <source>
        <dbReference type="PROSITE-ProRule" id="PRU00043"/>
    </source>
</evidence>
<evidence type="ECO:0000313" key="18">
    <source>
        <dbReference type="Proteomes" id="UP000269221"/>
    </source>
</evidence>
<keyword evidence="9 15" id="KW-1133">Transmembrane helix</keyword>
<dbReference type="InterPro" id="IPR002126">
    <property type="entry name" value="Cadherin-like_dom"/>
</dbReference>
<evidence type="ECO:0000256" key="1">
    <source>
        <dbReference type="ARBA" id="ARBA00004251"/>
    </source>
</evidence>
<evidence type="ECO:0000256" key="10">
    <source>
        <dbReference type="ARBA" id="ARBA00023136"/>
    </source>
</evidence>
<dbReference type="PANTHER" id="PTHR45739:SF1">
    <property type="entry name" value="EXTRACELLULAR MATRIX ORGANIZING PROTEIN FRAS1"/>
    <property type="match status" value="1"/>
</dbReference>
<evidence type="ECO:0000256" key="5">
    <source>
        <dbReference type="ARBA" id="ARBA00022723"/>
    </source>
</evidence>
<feature type="repeat" description="CSPG" evidence="13">
    <location>
        <begin position="678"/>
        <end position="790"/>
    </location>
</feature>
<evidence type="ECO:0000256" key="6">
    <source>
        <dbReference type="ARBA" id="ARBA00022729"/>
    </source>
</evidence>
<dbReference type="GO" id="GO:0007156">
    <property type="term" value="P:homophilic cell adhesion via plasma membrane adhesion molecules"/>
    <property type="evidence" value="ECO:0007669"/>
    <property type="project" value="InterPro"/>
</dbReference>
<dbReference type="CDD" id="cd00064">
    <property type="entry name" value="FU"/>
    <property type="match status" value="7"/>
</dbReference>
<evidence type="ECO:0000256" key="7">
    <source>
        <dbReference type="ARBA" id="ARBA00022737"/>
    </source>
</evidence>
<feature type="repeat" description="CSPG" evidence="13">
    <location>
        <begin position="1295"/>
        <end position="1395"/>
    </location>
</feature>
<dbReference type="SMART" id="SM00261">
    <property type="entry name" value="FU"/>
    <property type="match status" value="8"/>
</dbReference>
<evidence type="ECO:0000256" key="13">
    <source>
        <dbReference type="PROSITE-ProRule" id="PRU01201"/>
    </source>
</evidence>
<dbReference type="PROSITE" id="PS51854">
    <property type="entry name" value="CSPG"/>
    <property type="match status" value="10"/>
</dbReference>
<evidence type="ECO:0000256" key="4">
    <source>
        <dbReference type="ARBA" id="ARBA00022692"/>
    </source>
</evidence>
<keyword evidence="18" id="KW-1185">Reference proteome</keyword>
<dbReference type="PROSITE" id="PS50268">
    <property type="entry name" value="CADHERIN_2"/>
    <property type="match status" value="1"/>
</dbReference>
<dbReference type="Gene3D" id="2.60.40.2030">
    <property type="match status" value="5"/>
</dbReference>
<dbReference type="SUPFAM" id="SSF57184">
    <property type="entry name" value="Growth factor receptor domain"/>
    <property type="match status" value="3"/>
</dbReference>
<keyword evidence="7" id="KW-0677">Repeat</keyword>
<dbReference type="FunFam" id="2.60.40.2030:FF:000005">
    <property type="entry name" value="Extracellular matrix protein FRAS1 isoform 1"/>
    <property type="match status" value="1"/>
</dbReference>
<dbReference type="SUPFAM" id="SSF141072">
    <property type="entry name" value="CalX-like"/>
    <property type="match status" value="5"/>
</dbReference>
<feature type="repeat" description="CSPG" evidence="13">
    <location>
        <begin position="1169"/>
        <end position="1274"/>
    </location>
</feature>
<evidence type="ECO:0000256" key="2">
    <source>
        <dbReference type="ARBA" id="ARBA00005529"/>
    </source>
</evidence>
<dbReference type="PANTHER" id="PTHR45739">
    <property type="entry name" value="MATRIX PROTEIN, PUTATIVE-RELATED"/>
    <property type="match status" value="1"/>
</dbReference>
<dbReference type="GO" id="GO:0048731">
    <property type="term" value="P:system development"/>
    <property type="evidence" value="ECO:0007669"/>
    <property type="project" value="UniProtKB-ARBA"/>
</dbReference>
<protein>
    <recommendedName>
        <fullName evidence="16">Cadherin domain-containing protein</fullName>
    </recommendedName>
</protein>
<dbReference type="InterPro" id="IPR038081">
    <property type="entry name" value="CalX-like_sf"/>
</dbReference>
<evidence type="ECO:0000313" key="17">
    <source>
        <dbReference type="EMBL" id="RMC13590.1"/>
    </source>
</evidence>
<dbReference type="EMBL" id="QRBI01000105">
    <property type="protein sequence ID" value="RMC13590.1"/>
    <property type="molecule type" value="Genomic_DNA"/>
</dbReference>
<evidence type="ECO:0000256" key="11">
    <source>
        <dbReference type="ARBA" id="ARBA00023180"/>
    </source>
</evidence>
<keyword evidence="10 15" id="KW-0472">Membrane</keyword>
<feature type="domain" description="Cadherin" evidence="16">
    <location>
        <begin position="1523"/>
        <end position="1653"/>
    </location>
</feature>
<proteinExistence type="inferred from homology"/>
<evidence type="ECO:0000256" key="8">
    <source>
        <dbReference type="ARBA" id="ARBA00022837"/>
    </source>
</evidence>
<dbReference type="GO" id="GO:0007154">
    <property type="term" value="P:cell communication"/>
    <property type="evidence" value="ECO:0007669"/>
    <property type="project" value="InterPro"/>
</dbReference>
<accession>A0A3M0KS76</accession>
<dbReference type="InterPro" id="IPR051561">
    <property type="entry name" value="FRAS1_ECM"/>
</dbReference>
<dbReference type="FunFam" id="2.10.220.10:FF:000026">
    <property type="entry name" value="Fraser extracellular matrix complex subunit 1"/>
    <property type="match status" value="1"/>
</dbReference>
<dbReference type="OrthoDB" id="430044at2759"/>
<dbReference type="GO" id="GO:0005509">
    <property type="term" value="F:calcium ion binding"/>
    <property type="evidence" value="ECO:0007669"/>
    <property type="project" value="UniProtKB-UniRule"/>
</dbReference>
<gene>
    <name evidence="17" type="ORF">DUI87_08666</name>
</gene>
<comment type="caution">
    <text evidence="17">The sequence shown here is derived from an EMBL/GenBank/DDBJ whole genome shotgun (WGS) entry which is preliminary data.</text>
</comment>
<sequence length="3345" mass="367129">MPLPTLHQPDTAEEEVSSDLRRCRRRAGSHASRESLGSLMARMSRGVTLSRDFRGYGDPSSVFIDDTGSYLGSFPTQRCIPSLRVLIRLAVLSGSWFWTHFRLYSICIEAVTGPEQARSGRGPQVDGQAGECPPDCASCSQASDRCDSCRDPGKRLQDGRCVETCARGFYQHGGACLACNETCSACTNGFECSSCQTPLLLKDGQCVASCGKGYVQDQLLCTACHASCSTCEGPLATHCTSCSFPLALRQGQCLENCGEGFYQDHNICKDCHPLCQQCVADLRDTGSVCLKCQNSRHLLLGDHCLPDCPPGHYARHGACKRCHPSCKTCTGQGPFSCSSCDASLVLSHTGACAPLCSLGYYRDDRQTCRPCSSQCRSCDSAAGCTSCRDAAKVLLFGECQYESCAQQYYLDFSSKTCRECDWSCNACKGPQRNDCLQCMEGHILHQGACVEECPPAFYRESDTCQRCDQPCLQCHQADKCSLCPAPFFLLGSLCVPKCGQRYYADEARRECTGGRRPASPGVSGTLAVGIGGVRPLDLSVLGACDPAGASGQLLFHVDSIPSSGRLVMLLDGQEVPLGHGRSFSCGDVRERRVRFVHGKEEPRGETGTISELVLGVGDSDNPQDVVLMVLEPPRHGRLLGPPGDPATFGLRDLAGGRLRYAHDGSDSRQDAALLQVSDGYHFQNVLLHIRIAPKGGMLQISKTILHAELPGARDSDITYTIAEDQPRHGEVVLLVPMPADGPADSWQLLPDGRAASPTTSFTQQDISDGIVWYRHSGAEVESDSFQFQVSSSASPQTSLESHVFNVAVLPQTPKAPQLSLGSSLHMAVLEDRVTVIEPHHLSFVDPEIPSIVEHRDRPLSPVRYFTQADINHGRIAYRPPTAAPHLREIMAFSFAGLPESVNFRFTVSGGEHTTPEMVFVIHLLSAEQQPPVFQIAAPFLEVSQGGRATIGIQLAVSDTDTAPEGLFFELVKPPHHGIVLKYSADVQELMRAGDTFTYEDVTRNALQYVHDGSAAAEDSMEISVTDGVTTVTTVLRVDVSQLDTHGPQLAPGCSLAVTVASKGSVTLSRQHLAYTDNNSPDSEIRIQLISLPVYGALLRMSGSRSEELSKVYNFTMEDINNQRISYSTTFETSNQPVTDIFHFSVLDADNNRLDRQMFTITITSALALPALIAFADHVTVDEGGRVLLLAHHHFSADYETAAKEDLRVTVVTLPVYGYIENIRTGESFGPQSESAGTTDVSFSLQDVLENSIYYFQSVHESIEPTSDVFSFYVSDGFSQSEVQSINITIQRQNDEPPKMVLEPVRVQEGSAVVVTNASLSLQDLDTRSSELVIVVSQTPEHGQLRRRQSAAEAMEQGRVLSRGSSFTYQDVLDELIVYTRSGAAAQTDEFGFSLTDGLHTQAGRLEFSMELPRKQLPTVAVSRDLQLPAGSAARLTAQHLKAAAGLSGDTAIRFVLRRDPSRGQLQLTTADSPVQISAKGPLKSFTQADINKGHIVYSHRKGDPGGNFPFTFDVMDADGNKLMDQVFYIHVTEDRFPPSIITNKGLVLDENSAKTITTLQLSAADQDSEASQLQYKVTRQPQLGHLEHVASPGMRISSFSQADLASGSIQYIHTSDTEEHRDAFTFSVSDGTNEVSQTFDITINPVDDSLPIVQIFGMTVQEGVRKTITEFELKATDADTEVESITFRVVQPPRHGLIERSGGGQRPLRATTFTMDDIYQNRVSYSHGGGGALRDRFTFTVSDGTNALFVVQDGGKKVVTAAPQRFQVDILPVDDGTPRVVTNLGLQWLEYTDGKATNLITKKELLTTDPDTDDKQLIYEITSGPRNGHVENKLKPGTAVTTFTQEDVNQGLIRYVMHEEKVQETTDSFQFLVKDSKPNVVSGNIFHVQWSLLSFTHTSYKVRESAGSVSVTVRRVGNLNQYSIVLCRTERGTATAGSGSQPGEQDYVEHAGQVQFEEREDAKACTITINDDDVFEGTESFSVELSMPAYALLGNVTQATVTIADPEDEPTLQFDRSTFHVSESAGFLSAPVQRKGDASSTVSAICYTVPKSAKGSSLYMLESGSDFKSRGLSDENRLILGPGVTVVTCDVTLIDDSEYEEEEEFEVVLADASDNARIGSRASANVVIAGPNDASTVFLGNATFTVSEAAGHIEIPVLRQGPDLSTPTSVWCATRTSDPPSASPGVDYVPSSRKIEFRPGKTEEFCPLTILDDAQYPVIEGLETFVVYLSSPHGAELAKPFQAIVAINDIFQDVPSMQFTKDTYTAKEKEGTLHIPIFRTGDLSYESSVRCYTRSQTAQVMEDFMERRDAEESRITFLKGEKVKNCSVHISDDSAFEPEEQFQVYLGSPLGNHWSGARIGKMDVATITITNDEDAPTIEFEEAAYQVREPPGPEGVAVLNIPVVRRGDQNRTSKVRCSTRDGSAQAGVDYYPKSRMLKFSPGVAHIMFKVEIMSNEDREWHESFSLVLGPDDPVEAVLGDTSIATVTILDQEAAGSLILPAPPVVVTLADYDRVEEVTKEGAKKSPSPGYPLVCVTPCDPHFPKYALMKERCGEAGINQSSIQFSWEVAAPTDGNGARSPFETITDNTPFTSVNHRVLDSIYFSRRFHVRCVAKAVDKAGHVGTPLRSNAVTIGTDSAICHTPVVAGTARGFQAQSFIATLRYLDVKHKEHPNRIHISVQIPHQDGMLPLISTLPLHNLHFLLSESIYRHQHVCSNLVAVRDLRGISEAGFLDEVTQDSFVLGPGYDRPYQLDPAVREPKSIQLYQHLNLKSCIWTFDAYYDMTELIDVCGGSVTADFQVRDSAQSFLTVHVPLYVSYIYVTAPRGWASLEHHTEMEFSFFYDTVLWRTGIQTDSVLSARLQIIRIYIREDGRLVIEFKTQAKFRGLFVMEHHSLPDVRSSLVTPEHLGGIEFDLQLLWSAQTFDSPYQLWRATSSYNRKDYSGEYTIFLIPCTVQPTQPWAEPGDKPLPCTAHAPERFLIPIAFQQTNRPVPVVYSLNTEFQLCNNEKVFLMDPTKSEMSLAEMDYKGAFSKGQILYGRVLWHPEQNLNAAYKLQLEKVYLCTGRDGYVPFFDPTGTVYNEGPQYGCIQPNKYLKHRFLLLDRNQPEVTDKYFHDVPFDAHFASELSEFHSVSSMPGVDGFTLKVDALYKVEAGHQWYLQVIYVIGPEGTAGPRVQRSLARGWQRGRRDLAQGAGRPALDDSLVYDNEGDQLKNGTNMKSLLLEREEAAVAASLSQTGASLGSAFAALTLLLLVLSGICLLARKCRKLRRKREAARGAPEEHPLNTKVELPRGAPKAVGSRCCTVRNVHPPRDGGGVCQGQGRKVKQVNLEVKVHSNLHDGTEV</sequence>
<evidence type="ECO:0000256" key="9">
    <source>
        <dbReference type="ARBA" id="ARBA00022989"/>
    </source>
</evidence>
<dbReference type="InterPro" id="IPR009030">
    <property type="entry name" value="Growth_fac_rcpt_cys_sf"/>
</dbReference>
<dbReference type="Proteomes" id="UP000269221">
    <property type="component" value="Unassembled WGS sequence"/>
</dbReference>
<feature type="repeat" description="CSPG" evidence="13">
    <location>
        <begin position="1537"/>
        <end position="1629"/>
    </location>
</feature>
<dbReference type="InterPro" id="IPR003644">
    <property type="entry name" value="Calx_beta"/>
</dbReference>
<feature type="region of interest" description="Disordered" evidence="14">
    <location>
        <begin position="1"/>
        <end position="35"/>
    </location>
</feature>
<dbReference type="STRING" id="333673.A0A3M0KS76"/>